<dbReference type="GO" id="GO:0008982">
    <property type="term" value="F:protein-N(PI)-phosphohistidine-sugar phosphotransferase activity"/>
    <property type="evidence" value="ECO:0007669"/>
    <property type="project" value="UniProtKB-UniRule"/>
</dbReference>
<dbReference type="KEGG" id="dpm:FNV33_02655"/>
<evidence type="ECO:0000256" key="5">
    <source>
        <dbReference type="ARBA" id="ARBA00022692"/>
    </source>
</evidence>
<protein>
    <recommendedName>
        <fullName evidence="8">Permease IIC component</fullName>
    </recommendedName>
</protein>
<dbReference type="InterPro" id="IPR003352">
    <property type="entry name" value="PTS_EIIC"/>
</dbReference>
<evidence type="ECO:0000256" key="6">
    <source>
        <dbReference type="ARBA" id="ARBA00022989"/>
    </source>
</evidence>
<organism evidence="9 10">
    <name type="scientific">Dolosigranulum pigrum</name>
    <dbReference type="NCBI Taxonomy" id="29394"/>
    <lineage>
        <taxon>Bacteria</taxon>
        <taxon>Bacillati</taxon>
        <taxon>Bacillota</taxon>
        <taxon>Bacilli</taxon>
        <taxon>Lactobacillales</taxon>
        <taxon>Carnobacteriaceae</taxon>
        <taxon>Dolosigranulum</taxon>
    </lineage>
</organism>
<reference evidence="9 10" key="1">
    <citation type="submission" date="2019-07" db="EMBL/GenBank/DDBJ databases">
        <title>Genome assembly of a nasal isolate of Dolosigranulum pigrum from a chronic sinusitis patient.</title>
        <authorList>
            <person name="Baig S."/>
            <person name="Overballe-Petersen S."/>
            <person name="Kaspar U."/>
            <person name="Rendboe A."/>
            <person name="de Man T."/>
            <person name="Liu C."/>
            <person name="Price L.B."/>
            <person name="Stegger M."/>
            <person name="Becker K."/>
            <person name="Skytt Andersen P."/>
        </authorList>
    </citation>
    <scope>NUCLEOTIDE SEQUENCE [LARGE SCALE GENOMIC DNA]</scope>
    <source>
        <strain evidence="9 10">83VPs-KB5</strain>
    </source>
</reference>
<dbReference type="Pfam" id="PF02378">
    <property type="entry name" value="PTS_EIIC"/>
    <property type="match status" value="1"/>
</dbReference>
<keyword evidence="6" id="KW-1133">Transmembrane helix</keyword>
<proteinExistence type="predicted"/>
<evidence type="ECO:0000256" key="1">
    <source>
        <dbReference type="ARBA" id="ARBA00004651"/>
    </source>
</evidence>
<evidence type="ECO:0000256" key="3">
    <source>
        <dbReference type="ARBA" id="ARBA00022475"/>
    </source>
</evidence>
<accession>A0A328KJ55</accession>
<dbReference type="Proteomes" id="UP000315953">
    <property type="component" value="Chromosome"/>
</dbReference>
<evidence type="ECO:0000313" key="9">
    <source>
        <dbReference type="EMBL" id="QDO91000.1"/>
    </source>
</evidence>
<dbReference type="AlphaFoldDB" id="A0A328KJ55"/>
<dbReference type="InterPro" id="IPR004501">
    <property type="entry name" value="PTS_EIIC_3"/>
</dbReference>
<dbReference type="GO" id="GO:0005886">
    <property type="term" value="C:plasma membrane"/>
    <property type="evidence" value="ECO:0007669"/>
    <property type="project" value="UniProtKB-SubCell"/>
</dbReference>
<keyword evidence="2 8" id="KW-0813">Transport</keyword>
<dbReference type="InterPro" id="IPR051088">
    <property type="entry name" value="PTS_Sugar-EIIC/EIIB"/>
</dbReference>
<dbReference type="GO" id="GO:0009401">
    <property type="term" value="P:phosphoenolpyruvate-dependent sugar phosphotransferase system"/>
    <property type="evidence" value="ECO:0007669"/>
    <property type="project" value="InterPro"/>
</dbReference>
<evidence type="ECO:0000256" key="4">
    <source>
        <dbReference type="ARBA" id="ARBA00022597"/>
    </source>
</evidence>
<dbReference type="EMBL" id="CP041626">
    <property type="protein sequence ID" value="QDO91000.1"/>
    <property type="molecule type" value="Genomic_DNA"/>
</dbReference>
<dbReference type="PROSITE" id="PS51105">
    <property type="entry name" value="PTS_EIIC_TYPE_3"/>
    <property type="match status" value="1"/>
</dbReference>
<name>A0A328KJ55_9LACT</name>
<dbReference type="PANTHER" id="PTHR33989">
    <property type="match status" value="1"/>
</dbReference>
<evidence type="ECO:0000256" key="7">
    <source>
        <dbReference type="ARBA" id="ARBA00023136"/>
    </source>
</evidence>
<keyword evidence="7 8" id="KW-0472">Membrane</keyword>
<evidence type="ECO:0000256" key="8">
    <source>
        <dbReference type="PIRNR" id="PIRNR006351"/>
    </source>
</evidence>
<dbReference type="PANTHER" id="PTHR33989:SF4">
    <property type="entry name" value="PTS SYSTEM N,N'-DIACETYLCHITOBIOSE-SPECIFIC EIIC COMPONENT"/>
    <property type="match status" value="1"/>
</dbReference>
<dbReference type="PIRSF" id="PIRSF006351">
    <property type="entry name" value="PTS_EIIC-Cellobiose"/>
    <property type="match status" value="1"/>
</dbReference>
<keyword evidence="5" id="KW-0812">Transmembrane</keyword>
<dbReference type="RefSeq" id="WP_111949152.1">
    <property type="nucleotide sequence ID" value="NZ_CAJHJL010000011.1"/>
</dbReference>
<keyword evidence="3 8" id="KW-1003">Cell membrane</keyword>
<comment type="function">
    <text evidence="8">The phosphoenolpyruvate-dependent sugar phosphotransferase system (PTS), a major carbohydrate active -transport system, catalyzes the phosphorylation of incoming sugar substrates concomitant with their translocation across the cell membrane.</text>
</comment>
<dbReference type="GO" id="GO:1902815">
    <property type="term" value="P:N,N'-diacetylchitobiose import"/>
    <property type="evidence" value="ECO:0007669"/>
    <property type="project" value="TreeGrafter"/>
</dbReference>
<dbReference type="NCBIfam" id="TIGR00410">
    <property type="entry name" value="lacE"/>
    <property type="match status" value="1"/>
</dbReference>
<gene>
    <name evidence="9" type="ORF">FNV33_02655</name>
</gene>
<keyword evidence="4 8" id="KW-0762">Sugar transport</keyword>
<dbReference type="InterPro" id="IPR004796">
    <property type="entry name" value="PTS_IIC_cello"/>
</dbReference>
<comment type="subcellular location">
    <subcellularLocation>
        <location evidence="1">Cell membrane</location>
        <topology evidence="1">Multi-pass membrane protein</topology>
    </subcellularLocation>
</comment>
<sequence length="463" mass="51065">MEKFLEKMQEKLMPIATKIANQKFLIALRNSFIGTMPVVMAGSVAILINAFLVDFPDQFGWTVITDMFQWLININNLVATGSISIVSLLFIYSLGVNIAKIYDTDRLSSGIVSLSAFVIVIGNEATKTFELNQIDGLNLEQSFEGISEFVLTGNELTISLGGVLSGENLGTRGYFTAIIIGFLAAIIYSKIMNLNWTIKLPDTVPPAIAKPFLSIIPGLISLYIVATLAYIIETVSGELFIDLVYKVLQTPLLGMSQNFFAVIAMAFLIQLFWFFGLHGGNVMAPIMEGVFGVALLANLSAYNNGESIPYIWTSVSFGSLVWYHTLGLLIVIFWTSTNEHYREVAKLGIVPVLFNIGEPVNYGLPTVLNPILFIPTLLAPVLMAASGYVATYLGWVSPVTQNVTWVMPPILYGFFSTAFDWRAIILSIFNLLIAIVVYYPFVKMADKKAEMEAKELAEENKGE</sequence>
<evidence type="ECO:0000313" key="10">
    <source>
        <dbReference type="Proteomes" id="UP000315953"/>
    </source>
</evidence>
<evidence type="ECO:0000256" key="2">
    <source>
        <dbReference type="ARBA" id="ARBA00022448"/>
    </source>
</evidence>